<sequence>MGKIKSNPDPASENHSYEVEFFAQKHGLSLKAAKVILYSNGPSRTMCDAAAKAFVAAVAAKRDEQETPRLPVNARRPETVRR</sequence>
<accession>A0ABM9DKE4</accession>
<evidence type="ECO:0008006" key="4">
    <source>
        <dbReference type="Google" id="ProtNLM"/>
    </source>
</evidence>
<gene>
    <name evidence="2" type="ORF">MES5069_160061</name>
</gene>
<name>A0ABM9DKE4_9HYPH</name>
<evidence type="ECO:0000313" key="3">
    <source>
        <dbReference type="Proteomes" id="UP001153050"/>
    </source>
</evidence>
<feature type="region of interest" description="Disordered" evidence="1">
    <location>
        <begin position="62"/>
        <end position="82"/>
    </location>
</feature>
<protein>
    <recommendedName>
        <fullName evidence="4">DUF3606 domain-containing protein</fullName>
    </recommendedName>
</protein>
<reference evidence="2 3" key="1">
    <citation type="submission" date="2022-03" db="EMBL/GenBank/DDBJ databases">
        <authorList>
            <person name="Brunel B."/>
        </authorList>
    </citation>
    <scope>NUCLEOTIDE SEQUENCE [LARGE SCALE GENOMIC DNA]</scope>
    <source>
        <strain evidence="2">STM5069sample</strain>
    </source>
</reference>
<proteinExistence type="predicted"/>
<dbReference type="EMBL" id="CAKXZT010000068">
    <property type="protein sequence ID" value="CAH2397094.1"/>
    <property type="molecule type" value="Genomic_DNA"/>
</dbReference>
<organism evidence="2 3">
    <name type="scientific">Mesorhizobium escarrei</name>
    <dbReference type="NCBI Taxonomy" id="666018"/>
    <lineage>
        <taxon>Bacteria</taxon>
        <taxon>Pseudomonadati</taxon>
        <taxon>Pseudomonadota</taxon>
        <taxon>Alphaproteobacteria</taxon>
        <taxon>Hyphomicrobiales</taxon>
        <taxon>Phyllobacteriaceae</taxon>
        <taxon>Mesorhizobium</taxon>
    </lineage>
</organism>
<keyword evidence="3" id="KW-1185">Reference proteome</keyword>
<dbReference type="Proteomes" id="UP001153050">
    <property type="component" value="Unassembled WGS sequence"/>
</dbReference>
<evidence type="ECO:0000256" key="1">
    <source>
        <dbReference type="SAM" id="MobiDB-lite"/>
    </source>
</evidence>
<comment type="caution">
    <text evidence="2">The sequence shown here is derived from an EMBL/GenBank/DDBJ whole genome shotgun (WGS) entry which is preliminary data.</text>
</comment>
<evidence type="ECO:0000313" key="2">
    <source>
        <dbReference type="EMBL" id="CAH2397094.1"/>
    </source>
</evidence>